<reference evidence="2 3" key="1">
    <citation type="submission" date="2024-01" db="EMBL/GenBank/DDBJ databases">
        <title>The genomes of 5 underutilized Papilionoideae crops provide insights into root nodulation and disease resistanc.</title>
        <authorList>
            <person name="Yuan L."/>
        </authorList>
    </citation>
    <scope>NUCLEOTIDE SEQUENCE [LARGE SCALE GENOMIC DNA]</scope>
    <source>
        <strain evidence="2">ZHUSHIDOU_FW_LH</strain>
        <tissue evidence="2">Leaf</tissue>
    </source>
</reference>
<dbReference type="EMBL" id="JAYWIO010000001">
    <property type="protein sequence ID" value="KAK7290989.1"/>
    <property type="molecule type" value="Genomic_DNA"/>
</dbReference>
<organism evidence="2 3">
    <name type="scientific">Crotalaria pallida</name>
    <name type="common">Smooth rattlebox</name>
    <name type="synonym">Crotalaria striata</name>
    <dbReference type="NCBI Taxonomy" id="3830"/>
    <lineage>
        <taxon>Eukaryota</taxon>
        <taxon>Viridiplantae</taxon>
        <taxon>Streptophyta</taxon>
        <taxon>Embryophyta</taxon>
        <taxon>Tracheophyta</taxon>
        <taxon>Spermatophyta</taxon>
        <taxon>Magnoliopsida</taxon>
        <taxon>eudicotyledons</taxon>
        <taxon>Gunneridae</taxon>
        <taxon>Pentapetalae</taxon>
        <taxon>rosids</taxon>
        <taxon>fabids</taxon>
        <taxon>Fabales</taxon>
        <taxon>Fabaceae</taxon>
        <taxon>Papilionoideae</taxon>
        <taxon>50 kb inversion clade</taxon>
        <taxon>genistoids sensu lato</taxon>
        <taxon>core genistoids</taxon>
        <taxon>Crotalarieae</taxon>
        <taxon>Crotalaria</taxon>
    </lineage>
</organism>
<evidence type="ECO:0000313" key="3">
    <source>
        <dbReference type="Proteomes" id="UP001372338"/>
    </source>
</evidence>
<gene>
    <name evidence="2" type="ORF">RIF29_05811</name>
</gene>
<keyword evidence="1" id="KW-1133">Transmembrane helix</keyword>
<evidence type="ECO:0000256" key="1">
    <source>
        <dbReference type="SAM" id="Phobius"/>
    </source>
</evidence>
<name>A0AAN9PB49_CROPI</name>
<feature type="transmembrane region" description="Helical" evidence="1">
    <location>
        <begin position="43"/>
        <end position="60"/>
    </location>
</feature>
<keyword evidence="1" id="KW-0812">Transmembrane</keyword>
<sequence length="112" mass="12734">MNLISYCGDRRKKMLKVSFALAYVLNRLSTSMSISCFECFSPVGIGALLTCMLGVVSMRFSIYCMLGSGTRYVFYIFMYVSVWDAQFFFKFIFMNSTSVRNNYVPVAVAVIP</sequence>
<keyword evidence="3" id="KW-1185">Reference proteome</keyword>
<evidence type="ECO:0000313" key="2">
    <source>
        <dbReference type="EMBL" id="KAK7290989.1"/>
    </source>
</evidence>
<protein>
    <submittedName>
        <fullName evidence="2">Uncharacterized protein</fullName>
    </submittedName>
</protein>
<dbReference type="AlphaFoldDB" id="A0AAN9PB49"/>
<comment type="caution">
    <text evidence="2">The sequence shown here is derived from an EMBL/GenBank/DDBJ whole genome shotgun (WGS) entry which is preliminary data.</text>
</comment>
<dbReference type="Proteomes" id="UP001372338">
    <property type="component" value="Unassembled WGS sequence"/>
</dbReference>
<proteinExistence type="predicted"/>
<keyword evidence="1" id="KW-0472">Membrane</keyword>
<feature type="transmembrane region" description="Helical" evidence="1">
    <location>
        <begin position="72"/>
        <end position="93"/>
    </location>
</feature>
<accession>A0AAN9PB49</accession>